<keyword evidence="1" id="KW-0472">Membrane</keyword>
<dbReference type="AlphaFoldDB" id="A0A917EJB9"/>
<dbReference type="EMBL" id="BMKN01000001">
    <property type="protein sequence ID" value="GGE43951.1"/>
    <property type="molecule type" value="Genomic_DNA"/>
</dbReference>
<keyword evidence="3" id="KW-1185">Reference proteome</keyword>
<organism evidence="2 3">
    <name type="scientific">Actibacterium pelagium</name>
    <dbReference type="NCBI Taxonomy" id="2029103"/>
    <lineage>
        <taxon>Bacteria</taxon>
        <taxon>Pseudomonadati</taxon>
        <taxon>Pseudomonadota</taxon>
        <taxon>Alphaproteobacteria</taxon>
        <taxon>Rhodobacterales</taxon>
        <taxon>Roseobacteraceae</taxon>
        <taxon>Actibacterium</taxon>
    </lineage>
</organism>
<keyword evidence="1" id="KW-0812">Transmembrane</keyword>
<proteinExistence type="predicted"/>
<protein>
    <submittedName>
        <fullName evidence="2">Uncharacterized protein</fullName>
    </submittedName>
</protein>
<gene>
    <name evidence="2" type="ORF">GCM10011517_09530</name>
</gene>
<reference evidence="2" key="2">
    <citation type="submission" date="2020-09" db="EMBL/GenBank/DDBJ databases">
        <authorList>
            <person name="Sun Q."/>
            <person name="Zhou Y."/>
        </authorList>
    </citation>
    <scope>NUCLEOTIDE SEQUENCE</scope>
    <source>
        <strain evidence="2">CGMCC 1.16012</strain>
    </source>
</reference>
<accession>A0A917EJB9</accession>
<evidence type="ECO:0000313" key="3">
    <source>
        <dbReference type="Proteomes" id="UP000606730"/>
    </source>
</evidence>
<evidence type="ECO:0000313" key="2">
    <source>
        <dbReference type="EMBL" id="GGE43951.1"/>
    </source>
</evidence>
<sequence length="149" mass="15721">MVETSRNTRAKFGLIGFFLGVISLLAIFVQISALFEPDPKSTGQIIGELAADIKNSAKNALTGQATPETPEPAISTGRIVTILALCAAGGAIVLGGLGLYQNEPHRLPYMAVGFGVSAFMAQYVFWLAMLICGIALLISVLENLGSMFE</sequence>
<dbReference type="OrthoDB" id="7876990at2"/>
<feature type="transmembrane region" description="Helical" evidence="1">
    <location>
        <begin position="12"/>
        <end position="35"/>
    </location>
</feature>
<keyword evidence="1" id="KW-1133">Transmembrane helix</keyword>
<dbReference type="RefSeq" id="WP_095596185.1">
    <property type="nucleotide sequence ID" value="NZ_BMKN01000001.1"/>
</dbReference>
<reference evidence="2" key="1">
    <citation type="journal article" date="2014" name="Int. J. Syst. Evol. Microbiol.">
        <title>Complete genome sequence of Corynebacterium casei LMG S-19264T (=DSM 44701T), isolated from a smear-ripened cheese.</title>
        <authorList>
            <consortium name="US DOE Joint Genome Institute (JGI-PGF)"/>
            <person name="Walter F."/>
            <person name="Albersmeier A."/>
            <person name="Kalinowski J."/>
            <person name="Ruckert C."/>
        </authorList>
    </citation>
    <scope>NUCLEOTIDE SEQUENCE</scope>
    <source>
        <strain evidence="2">CGMCC 1.16012</strain>
    </source>
</reference>
<comment type="caution">
    <text evidence="2">The sequence shown here is derived from an EMBL/GenBank/DDBJ whole genome shotgun (WGS) entry which is preliminary data.</text>
</comment>
<name>A0A917EJB9_9RHOB</name>
<dbReference type="Proteomes" id="UP000606730">
    <property type="component" value="Unassembled WGS sequence"/>
</dbReference>
<feature type="transmembrane region" description="Helical" evidence="1">
    <location>
        <begin position="79"/>
        <end position="100"/>
    </location>
</feature>
<evidence type="ECO:0000256" key="1">
    <source>
        <dbReference type="SAM" id="Phobius"/>
    </source>
</evidence>
<feature type="transmembrane region" description="Helical" evidence="1">
    <location>
        <begin position="112"/>
        <end position="141"/>
    </location>
</feature>